<sequence>MTLRRCPMTIDWCGHVAVEAGRHLADLLANRPRQEYSVPTTSLDGSLYHVIRIPLTTYYPATPPIPAWLHARYQLLSSYRPRKLPMNDQQLDEMMKRVFGFRQALNNKSMEGSLKLSCRRELVTPFIALMRKTASSSLFSPDVQGMTLLHHACIHNRQMILSILFGQKPNLNVRRTEINPRSTQLTGFNDIPDDDLFIERTGATPPLHFAARCGALECVTALLASKVNPMVSDARNHSAIHHACATGHTAIVRSLLRRPPNLLEMPATGGDNVTPLLAAASNGALQTLKFLLKCGATITACDVNNDGPIQRAELKYHTDFIG</sequence>
<dbReference type="Pfam" id="PF12796">
    <property type="entry name" value="Ank_2"/>
    <property type="match status" value="1"/>
</dbReference>
<accession>A0A6F9D741</accession>
<dbReference type="Gene3D" id="1.25.40.20">
    <property type="entry name" value="Ankyrin repeat-containing domain"/>
    <property type="match status" value="2"/>
</dbReference>
<dbReference type="InterPro" id="IPR043379">
    <property type="entry name" value="ANKAR"/>
</dbReference>
<organism evidence="2">
    <name type="scientific">Phallusia mammillata</name>
    <dbReference type="NCBI Taxonomy" id="59560"/>
    <lineage>
        <taxon>Eukaryota</taxon>
        <taxon>Metazoa</taxon>
        <taxon>Chordata</taxon>
        <taxon>Tunicata</taxon>
        <taxon>Ascidiacea</taxon>
        <taxon>Phlebobranchia</taxon>
        <taxon>Ascidiidae</taxon>
        <taxon>Phallusia</taxon>
    </lineage>
</organism>
<dbReference type="AlphaFoldDB" id="A0A6F9D741"/>
<evidence type="ECO:0000256" key="1">
    <source>
        <dbReference type="PROSITE-ProRule" id="PRU00023"/>
    </source>
</evidence>
<dbReference type="PANTHER" id="PTHR46464:SF1">
    <property type="entry name" value="ANKYRIN AND ARMADILLO REPEAT-CONTAINING PROTEIN"/>
    <property type="match status" value="1"/>
</dbReference>
<dbReference type="PANTHER" id="PTHR46464">
    <property type="entry name" value="ANK_REP_REGION DOMAIN-CONTAINING PROTEIN"/>
    <property type="match status" value="1"/>
</dbReference>
<dbReference type="EMBL" id="LR782903">
    <property type="protein sequence ID" value="CAB3221607.1"/>
    <property type="molecule type" value="mRNA"/>
</dbReference>
<dbReference type="PROSITE" id="PS50088">
    <property type="entry name" value="ANK_REPEAT"/>
    <property type="match status" value="1"/>
</dbReference>
<evidence type="ECO:0000313" key="2">
    <source>
        <dbReference type="EMBL" id="CAB3221607.1"/>
    </source>
</evidence>
<name>A0A6F9D741_9ASCI</name>
<feature type="repeat" description="ANK" evidence="1">
    <location>
        <begin position="271"/>
        <end position="303"/>
    </location>
</feature>
<dbReference type="SMART" id="SM00248">
    <property type="entry name" value="ANK"/>
    <property type="match status" value="4"/>
</dbReference>
<dbReference type="InterPro" id="IPR036770">
    <property type="entry name" value="Ankyrin_rpt-contain_sf"/>
</dbReference>
<dbReference type="SUPFAM" id="SSF48403">
    <property type="entry name" value="Ankyrin repeat"/>
    <property type="match status" value="1"/>
</dbReference>
<protein>
    <submittedName>
        <fullName evidence="2">Ankyrin and armadillo repeat-containing protein</fullName>
    </submittedName>
</protein>
<gene>
    <name evidence="2" type="primary">Ankar-001</name>
</gene>
<reference evidence="2" key="1">
    <citation type="submission" date="2020-04" db="EMBL/GenBank/DDBJ databases">
        <authorList>
            <person name="Neveu A P."/>
        </authorList>
    </citation>
    <scope>NUCLEOTIDE SEQUENCE</scope>
    <source>
        <tissue evidence="2">Whole embryo</tissue>
    </source>
</reference>
<keyword evidence="1" id="KW-0040">ANK repeat</keyword>
<dbReference type="PROSITE" id="PS50297">
    <property type="entry name" value="ANK_REP_REGION"/>
    <property type="match status" value="1"/>
</dbReference>
<dbReference type="InterPro" id="IPR002110">
    <property type="entry name" value="Ankyrin_rpt"/>
</dbReference>
<proteinExistence type="evidence at transcript level"/>